<name>A0AC61S4B4_9BACT</name>
<evidence type="ECO:0000313" key="1">
    <source>
        <dbReference type="EMBL" id="THG47373.1"/>
    </source>
</evidence>
<gene>
    <name evidence="1" type="ORF">E5990_07725</name>
</gene>
<accession>A0AC61S4B4</accession>
<reference evidence="1" key="1">
    <citation type="submission" date="2019-04" db="EMBL/GenBank/DDBJ databases">
        <title>Microbes associate with the intestines of laboratory mice.</title>
        <authorList>
            <person name="Navarre W."/>
            <person name="Wong E."/>
            <person name="Huang K.C."/>
            <person name="Tropini C."/>
            <person name="Ng K."/>
            <person name="Yu B."/>
        </authorList>
    </citation>
    <scope>NUCLEOTIDE SEQUENCE</scope>
    <source>
        <strain evidence="1">NM86_A22</strain>
    </source>
</reference>
<evidence type="ECO:0000313" key="2">
    <source>
        <dbReference type="Proteomes" id="UP000305401"/>
    </source>
</evidence>
<protein>
    <submittedName>
        <fullName evidence="1">Histidine-type phosphatase</fullName>
    </submittedName>
</protein>
<organism evidence="1 2">
    <name type="scientific">Muribaculum caecicola</name>
    <dbReference type="NCBI Taxonomy" id="3038144"/>
    <lineage>
        <taxon>Bacteria</taxon>
        <taxon>Pseudomonadati</taxon>
        <taxon>Bacteroidota</taxon>
        <taxon>Bacteroidia</taxon>
        <taxon>Bacteroidales</taxon>
        <taxon>Muribaculaceae</taxon>
        <taxon>Muribaculum</taxon>
    </lineage>
</organism>
<dbReference type="EMBL" id="SSTG01000096">
    <property type="protein sequence ID" value="THG47373.1"/>
    <property type="molecule type" value="Genomic_DNA"/>
</dbReference>
<comment type="caution">
    <text evidence="1">The sequence shown here is derived from an EMBL/GenBank/DDBJ whole genome shotgun (WGS) entry which is preliminary data.</text>
</comment>
<feature type="non-terminal residue" evidence="1">
    <location>
        <position position="1"/>
    </location>
</feature>
<proteinExistence type="predicted"/>
<sequence>AIVHYGRHGSRWAIKEAQYDIADSIFNYFQSRQLLTPLGTDIKRRIAIIGKHARGHSGELSPVGERQHRHIANRMLKRFPSLFVDSARIEARSSVEPRCIMSMAAFCEQLKEINPKLQIQRHATPADMDFIAYSTAEAKAHGNPSAQWRKTKYRFIDSVLTPDRFLTALITDTCGITPRQGRYMMQLLHDIAIAIQDVDGLDGMLIWDAFTPDEIYNLWQIVNYEMYFRHASATGNGNHGKQSAYSLLCHIITTADSALNGKLPAVNLHFGHDTNLIRLLALMGIDGCDNASDNPDNFALAWQGFRVSPMGANLQLVFYRDNNGNVLTLIRHNEQTATLPLEQQATGMYDWTKLKQFWTQRLKAIKHQKNTIPCAK</sequence>
<dbReference type="Proteomes" id="UP000305401">
    <property type="component" value="Unassembled WGS sequence"/>
</dbReference>
<keyword evidence="2" id="KW-1185">Reference proteome</keyword>